<evidence type="ECO:0000256" key="1">
    <source>
        <dbReference type="ARBA" id="ARBA00022555"/>
    </source>
</evidence>
<dbReference type="GO" id="GO:0000049">
    <property type="term" value="F:tRNA binding"/>
    <property type="evidence" value="ECO:0007669"/>
    <property type="project" value="UniProtKB-KW"/>
</dbReference>
<evidence type="ECO:0000256" key="2">
    <source>
        <dbReference type="ARBA" id="ARBA00022679"/>
    </source>
</evidence>
<dbReference type="InterPro" id="IPR023382">
    <property type="entry name" value="MnmA-like_central_sf"/>
</dbReference>
<reference evidence="10" key="1">
    <citation type="submission" date="2020-05" db="EMBL/GenBank/DDBJ databases">
        <authorList>
            <person name="Chiriac C."/>
            <person name="Salcher M."/>
            <person name="Ghai R."/>
            <person name="Kavagutti S V."/>
        </authorList>
    </citation>
    <scope>NUCLEOTIDE SEQUENCE</scope>
</reference>
<evidence type="ECO:0000313" key="10">
    <source>
        <dbReference type="EMBL" id="CAB4787568.1"/>
    </source>
</evidence>
<dbReference type="PANTHER" id="PTHR11933:SF5">
    <property type="entry name" value="MITOCHONDRIAL TRNA-SPECIFIC 2-THIOURIDYLASE 1"/>
    <property type="match status" value="1"/>
</dbReference>
<evidence type="ECO:0000256" key="7">
    <source>
        <dbReference type="ARBA" id="ARBA00023157"/>
    </source>
</evidence>
<protein>
    <submittedName>
        <fullName evidence="10">Unannotated protein</fullName>
    </submittedName>
</protein>
<dbReference type="InterPro" id="IPR046884">
    <property type="entry name" value="MnmA-like_central"/>
</dbReference>
<keyword evidence="1" id="KW-0820">tRNA-binding</keyword>
<keyword evidence="3" id="KW-0819">tRNA processing</keyword>
<evidence type="ECO:0000256" key="4">
    <source>
        <dbReference type="ARBA" id="ARBA00022741"/>
    </source>
</evidence>
<dbReference type="EMBL" id="CAEZZU010000194">
    <property type="protein sequence ID" value="CAB4787568.1"/>
    <property type="molecule type" value="Genomic_DNA"/>
</dbReference>
<keyword evidence="6" id="KW-0694">RNA-binding</keyword>
<dbReference type="InterPro" id="IPR014729">
    <property type="entry name" value="Rossmann-like_a/b/a_fold"/>
</dbReference>
<evidence type="ECO:0000256" key="5">
    <source>
        <dbReference type="ARBA" id="ARBA00022840"/>
    </source>
</evidence>
<dbReference type="GO" id="GO:0016783">
    <property type="term" value="F:sulfurtransferase activity"/>
    <property type="evidence" value="ECO:0007669"/>
    <property type="project" value="InterPro"/>
</dbReference>
<sequence length="346" mass="36363">MNVLVAMSGGVDSSVAAALLLEAGHEVTGVTLKLWGGDSDSGCCSVADVEDARRVAAQLGIPHYVFNFTEAFDEAVVDPYVGAYAAGNTPNPCVECNRTMKWGLLLERSRSMGFDALATGHHARIERDSNGDAWVARGEDAAKDQSYVLSVLAGDAISDTLLPVGDLTKAEVRVHAARLGMRTASKAESMDVCFIKRGGREDFLAARVDASPGAVVDSEGVEVGRHDGVSGFTIGQRRGVGVAAGERRYVVDIDAATSTVVLGRKEELHRDTIALDNLHGVHGSAPVSAEPGETPLLIQTSAHGVPVKGYLIGDTLHLEEERPRVAPGQVVALYVGDRVVGSGIAR</sequence>
<name>A0A6J6WXL0_9ZZZZ</name>
<accession>A0A6J6WXL0</accession>
<dbReference type="Gene3D" id="3.40.50.620">
    <property type="entry name" value="HUPs"/>
    <property type="match status" value="1"/>
</dbReference>
<dbReference type="Pfam" id="PF20258">
    <property type="entry name" value="tRNA_Me_trans_C"/>
    <property type="match status" value="1"/>
</dbReference>
<dbReference type="HAMAP" id="MF_00144">
    <property type="entry name" value="tRNA_thiouridyl_MnmA"/>
    <property type="match status" value="1"/>
</dbReference>
<dbReference type="Gene3D" id="2.30.30.280">
    <property type="entry name" value="Adenine nucleotide alpha hydrolases-like domains"/>
    <property type="match status" value="1"/>
</dbReference>
<dbReference type="AlphaFoldDB" id="A0A6J6WXL0"/>
<keyword evidence="7" id="KW-1015">Disulfide bond</keyword>
<dbReference type="Pfam" id="PF20259">
    <property type="entry name" value="tRNA_Me_trans_M"/>
    <property type="match status" value="1"/>
</dbReference>
<keyword evidence="5" id="KW-0067">ATP-binding</keyword>
<dbReference type="GO" id="GO:0002143">
    <property type="term" value="P:tRNA wobble position uridine thiolation"/>
    <property type="evidence" value="ECO:0007669"/>
    <property type="project" value="TreeGrafter"/>
</dbReference>
<dbReference type="InterPro" id="IPR004506">
    <property type="entry name" value="MnmA-like"/>
</dbReference>
<evidence type="ECO:0000259" key="8">
    <source>
        <dbReference type="Pfam" id="PF20258"/>
    </source>
</evidence>
<keyword evidence="4" id="KW-0547">Nucleotide-binding</keyword>
<feature type="domain" description="tRNA-specific 2-thiouridylase MnmA-like central" evidence="9">
    <location>
        <begin position="201"/>
        <end position="264"/>
    </location>
</feature>
<keyword evidence="2" id="KW-0808">Transferase</keyword>
<feature type="domain" description="tRNA-specific 2-thiouridylase MnmA-like C-terminal" evidence="8">
    <location>
        <begin position="315"/>
        <end position="344"/>
    </location>
</feature>
<dbReference type="Pfam" id="PF03054">
    <property type="entry name" value="tRNA_Me_trans"/>
    <property type="match status" value="1"/>
</dbReference>
<dbReference type="NCBIfam" id="TIGR00420">
    <property type="entry name" value="trmU"/>
    <property type="match status" value="1"/>
</dbReference>
<dbReference type="InterPro" id="IPR046885">
    <property type="entry name" value="MnmA-like_C"/>
</dbReference>
<dbReference type="CDD" id="cd01998">
    <property type="entry name" value="MnmA_TRMU-like"/>
    <property type="match status" value="1"/>
</dbReference>
<evidence type="ECO:0000256" key="3">
    <source>
        <dbReference type="ARBA" id="ARBA00022694"/>
    </source>
</evidence>
<organism evidence="10">
    <name type="scientific">freshwater metagenome</name>
    <dbReference type="NCBI Taxonomy" id="449393"/>
    <lineage>
        <taxon>unclassified sequences</taxon>
        <taxon>metagenomes</taxon>
        <taxon>ecological metagenomes</taxon>
    </lineage>
</organism>
<evidence type="ECO:0000256" key="6">
    <source>
        <dbReference type="ARBA" id="ARBA00022884"/>
    </source>
</evidence>
<dbReference type="PANTHER" id="PTHR11933">
    <property type="entry name" value="TRNA 5-METHYLAMINOMETHYL-2-THIOURIDYLATE -METHYLTRANSFERASE"/>
    <property type="match status" value="1"/>
</dbReference>
<evidence type="ECO:0000259" key="9">
    <source>
        <dbReference type="Pfam" id="PF20259"/>
    </source>
</evidence>
<dbReference type="NCBIfam" id="NF001138">
    <property type="entry name" value="PRK00143.1"/>
    <property type="match status" value="1"/>
</dbReference>
<dbReference type="SUPFAM" id="SSF52402">
    <property type="entry name" value="Adenine nucleotide alpha hydrolases-like"/>
    <property type="match status" value="1"/>
</dbReference>
<dbReference type="Gene3D" id="2.40.30.10">
    <property type="entry name" value="Translation factors"/>
    <property type="match status" value="1"/>
</dbReference>
<gene>
    <name evidence="10" type="ORF">UFOPK2925_01205</name>
</gene>
<dbReference type="GO" id="GO:0005524">
    <property type="term" value="F:ATP binding"/>
    <property type="evidence" value="ECO:0007669"/>
    <property type="project" value="UniProtKB-KW"/>
</dbReference>
<proteinExistence type="inferred from homology"/>